<dbReference type="PANTHER" id="PTHR37610">
    <property type="entry name" value="CCHC-TYPE DOMAIN-CONTAINING PROTEIN"/>
    <property type="match status" value="1"/>
</dbReference>
<comment type="caution">
    <text evidence="1">The sequence shown here is derived from an EMBL/GenBank/DDBJ whole genome shotgun (WGS) entry which is preliminary data.</text>
</comment>
<name>A0A8J5HVU8_ZINOF</name>
<evidence type="ECO:0000313" key="2">
    <source>
        <dbReference type="Proteomes" id="UP000734854"/>
    </source>
</evidence>
<accession>A0A8J5HVU8</accession>
<sequence length="242" mass="27601">MYIRGQGKIDYITGNKKAHALNDLLHAIWDGENSMVMAWLANSMEEDISTNYMCYSTVKELWGNVSQMYSDLDNQSQVFELTLNTYEWKSADDYNHHKKIMEDDRIYKFLTGLNVEFDEVRGKIIGRLPLPSIGEVFVEVRREESRRSVMLGKRSTSESIENSALFTNAANYQRGSDDKPRVCKQGEKNFGIPTANEVDSGPFNKEQMDQLLKLIKSNFSSHIPSFSLAQTGPELGDDDWAC</sequence>
<gene>
    <name evidence="1" type="ORF">ZIOFF_002134</name>
</gene>
<evidence type="ECO:0000313" key="1">
    <source>
        <dbReference type="EMBL" id="KAG6537056.1"/>
    </source>
</evidence>
<reference evidence="1 2" key="1">
    <citation type="submission" date="2020-08" db="EMBL/GenBank/DDBJ databases">
        <title>Plant Genome Project.</title>
        <authorList>
            <person name="Zhang R.-G."/>
        </authorList>
    </citation>
    <scope>NUCLEOTIDE SEQUENCE [LARGE SCALE GENOMIC DNA]</scope>
    <source>
        <tissue evidence="1">Rhizome</tissue>
    </source>
</reference>
<dbReference type="AlphaFoldDB" id="A0A8J5HVU8"/>
<dbReference type="Proteomes" id="UP000734854">
    <property type="component" value="Unassembled WGS sequence"/>
</dbReference>
<protein>
    <submittedName>
        <fullName evidence="1">Uncharacterized protein</fullName>
    </submittedName>
</protein>
<dbReference type="PANTHER" id="PTHR37610:SF47">
    <property type="entry name" value="RETROTRANSPOSON COPIA-LIKE N-TERMINAL DOMAIN-CONTAINING PROTEIN"/>
    <property type="match status" value="1"/>
</dbReference>
<dbReference type="EMBL" id="JACMSC010000001">
    <property type="protein sequence ID" value="KAG6537056.1"/>
    <property type="molecule type" value="Genomic_DNA"/>
</dbReference>
<organism evidence="1 2">
    <name type="scientific">Zingiber officinale</name>
    <name type="common">Ginger</name>
    <name type="synonym">Amomum zingiber</name>
    <dbReference type="NCBI Taxonomy" id="94328"/>
    <lineage>
        <taxon>Eukaryota</taxon>
        <taxon>Viridiplantae</taxon>
        <taxon>Streptophyta</taxon>
        <taxon>Embryophyta</taxon>
        <taxon>Tracheophyta</taxon>
        <taxon>Spermatophyta</taxon>
        <taxon>Magnoliopsida</taxon>
        <taxon>Liliopsida</taxon>
        <taxon>Zingiberales</taxon>
        <taxon>Zingiberaceae</taxon>
        <taxon>Zingiber</taxon>
    </lineage>
</organism>
<proteinExistence type="predicted"/>
<keyword evidence="2" id="KW-1185">Reference proteome</keyword>